<dbReference type="CDD" id="cd00397">
    <property type="entry name" value="DNA_BRE_C"/>
    <property type="match status" value="1"/>
</dbReference>
<dbReference type="STRING" id="596151.DesfrDRAFT_1080"/>
<dbReference type="InterPro" id="IPR002104">
    <property type="entry name" value="Integrase_catalytic"/>
</dbReference>
<dbReference type="InterPro" id="IPR011010">
    <property type="entry name" value="DNA_brk_join_enz"/>
</dbReference>
<evidence type="ECO:0000259" key="4">
    <source>
        <dbReference type="PROSITE" id="PS51866"/>
    </source>
</evidence>
<dbReference type="Proteomes" id="UP000006250">
    <property type="component" value="Unassembled WGS sequence"/>
</dbReference>
<dbReference type="PROSITE" id="PS51866">
    <property type="entry name" value="MOP"/>
    <property type="match status" value="1"/>
</dbReference>
<evidence type="ECO:0000313" key="6">
    <source>
        <dbReference type="EMBL" id="EFL52260.1"/>
    </source>
</evidence>
<protein>
    <submittedName>
        <fullName evidence="6">TOBE domain protein</fullName>
    </submittedName>
</protein>
<name>E1JTY1_SOLFR</name>
<reference evidence="6 7" key="1">
    <citation type="submission" date="2010-08" db="EMBL/GenBank/DDBJ databases">
        <title>The draft genome of Desulfovibrio fructosovorans JJ.</title>
        <authorList>
            <consortium name="US DOE Joint Genome Institute (JGI-PGF)"/>
            <person name="Lucas S."/>
            <person name="Copeland A."/>
            <person name="Lapidus A."/>
            <person name="Cheng J.-F."/>
            <person name="Bruce D."/>
            <person name="Goodwin L."/>
            <person name="Pitluck S."/>
            <person name="Land M.L."/>
            <person name="Hauser L."/>
            <person name="Chang Y.-J."/>
            <person name="Jeffries C."/>
            <person name="Wall J.D."/>
            <person name="Stahl D.A."/>
            <person name="Arkin A.P."/>
            <person name="Dehal P."/>
            <person name="Stolyar S.M."/>
            <person name="Hazen T.C."/>
            <person name="Woyke T.J."/>
        </authorList>
    </citation>
    <scope>NUCLEOTIDE SEQUENCE [LARGE SCALE GENOMIC DNA]</scope>
    <source>
        <strain evidence="6 7">JJ</strain>
    </source>
</reference>
<dbReference type="InterPro" id="IPR013762">
    <property type="entry name" value="Integrase-like_cat_sf"/>
</dbReference>
<dbReference type="eggNOG" id="COG0582">
    <property type="taxonomic scope" value="Bacteria"/>
</dbReference>
<dbReference type="GO" id="GO:0015689">
    <property type="term" value="P:molybdate ion transport"/>
    <property type="evidence" value="ECO:0007669"/>
    <property type="project" value="InterPro"/>
</dbReference>
<dbReference type="GO" id="GO:0006310">
    <property type="term" value="P:DNA recombination"/>
    <property type="evidence" value="ECO:0007669"/>
    <property type="project" value="UniProtKB-KW"/>
</dbReference>
<keyword evidence="2" id="KW-0233">DNA recombination</keyword>
<sequence>MGIVPKNKVDRKGTAAKATDGAAAAVRFLSTEQLILLEQAFVAWVAKARGKRSSLSRNRCRLVFLLLRHTGAKLGEVLAINDAEDFDLVARKVTLGGRGEEDRPSREVYLPHELHAELAAILRDPDYEPYRGGLLALDQGYVRRVLYERADDCGLPRQLANPNTLRRSRGIELFRGGVPLGAIQRSLGHLTANSTAAFLEISEGDPSSPDMALLDSEKAAAEDNCNTFTGRVTAITPGDLQSLLEVETPGGHRLVSVLSNDHVKAMELHRGSPVTARIRPPRLSRNAETAAPGPNRFRGVVERIMTGADTAEVVVLLEDGARVSSVVTPETLANLRLEVGETVWAMTGAFSITVSAA</sequence>
<dbReference type="AlphaFoldDB" id="E1JTY1"/>
<dbReference type="Gene3D" id="2.40.50.100">
    <property type="match status" value="2"/>
</dbReference>
<dbReference type="GO" id="GO:0003677">
    <property type="term" value="F:DNA binding"/>
    <property type="evidence" value="ECO:0007669"/>
    <property type="project" value="InterPro"/>
</dbReference>
<dbReference type="GO" id="GO:0015074">
    <property type="term" value="P:DNA integration"/>
    <property type="evidence" value="ECO:0007669"/>
    <property type="project" value="InterPro"/>
</dbReference>
<dbReference type="SUPFAM" id="SSF56349">
    <property type="entry name" value="DNA breaking-rejoining enzymes"/>
    <property type="match status" value="1"/>
</dbReference>
<dbReference type="OrthoDB" id="9814406at2"/>
<evidence type="ECO:0000256" key="3">
    <source>
        <dbReference type="PROSITE-ProRule" id="PRU01213"/>
    </source>
</evidence>
<feature type="domain" description="Tyr recombinase" evidence="5">
    <location>
        <begin position="24"/>
        <end position="211"/>
    </location>
</feature>
<evidence type="ECO:0000313" key="7">
    <source>
        <dbReference type="Proteomes" id="UP000006250"/>
    </source>
</evidence>
<accession>E1JTY1</accession>
<evidence type="ECO:0000256" key="2">
    <source>
        <dbReference type="ARBA" id="ARBA00023172"/>
    </source>
</evidence>
<evidence type="ECO:0000256" key="1">
    <source>
        <dbReference type="ARBA" id="ARBA00022505"/>
    </source>
</evidence>
<dbReference type="SUPFAM" id="SSF50331">
    <property type="entry name" value="MOP-like"/>
    <property type="match status" value="1"/>
</dbReference>
<gene>
    <name evidence="6" type="ORF">DesfrDRAFT_1080</name>
</gene>
<keyword evidence="1 3" id="KW-0500">Molybdenum</keyword>
<dbReference type="InterPro" id="IPR004606">
    <property type="entry name" value="Mop_domain"/>
</dbReference>
<evidence type="ECO:0000259" key="5">
    <source>
        <dbReference type="PROSITE" id="PS51898"/>
    </source>
</evidence>
<feature type="domain" description="Mop" evidence="4">
    <location>
        <begin position="290"/>
        <end position="356"/>
    </location>
</feature>
<proteinExistence type="predicted"/>
<dbReference type="InterPro" id="IPR005116">
    <property type="entry name" value="Transp-assoc_OB_typ1"/>
</dbReference>
<dbReference type="Gene3D" id="1.10.443.10">
    <property type="entry name" value="Intergrase catalytic core"/>
    <property type="match status" value="1"/>
</dbReference>
<organism evidence="6 7">
    <name type="scientific">Solidesulfovibrio fructosivorans JJ]</name>
    <dbReference type="NCBI Taxonomy" id="596151"/>
    <lineage>
        <taxon>Bacteria</taxon>
        <taxon>Pseudomonadati</taxon>
        <taxon>Thermodesulfobacteriota</taxon>
        <taxon>Desulfovibrionia</taxon>
        <taxon>Desulfovibrionales</taxon>
        <taxon>Desulfovibrionaceae</taxon>
        <taxon>Solidesulfovibrio</taxon>
    </lineage>
</organism>
<dbReference type="Pfam" id="PF03459">
    <property type="entry name" value="TOBE"/>
    <property type="match status" value="2"/>
</dbReference>
<comment type="caution">
    <text evidence="6">The sequence shown here is derived from an EMBL/GenBank/DDBJ whole genome shotgun (WGS) entry which is preliminary data.</text>
</comment>
<dbReference type="InterPro" id="IPR008995">
    <property type="entry name" value="Mo/tungstate-bd_C_term_dom"/>
</dbReference>
<dbReference type="PROSITE" id="PS51898">
    <property type="entry name" value="TYR_RECOMBINASE"/>
    <property type="match status" value="1"/>
</dbReference>
<dbReference type="EMBL" id="AECZ01000005">
    <property type="protein sequence ID" value="EFL52260.1"/>
    <property type="molecule type" value="Genomic_DNA"/>
</dbReference>
<keyword evidence="7" id="KW-1185">Reference proteome</keyword>